<sequence length="136" mass="15301">MILNFFKKKIIAEFREETKVERTFLQKRIADLELELVQIKGLIAKANVEKAIQEPEKSTIIIENLSIEAINIDTADLSNNFGQLGIKDLTGQLYIGTNSQTTLPNQASPPALQPLIKKAPKFSIHSKKENKTIQKN</sequence>
<gene>
    <name evidence="2" type="ORF">BACCIP111883_02524</name>
</gene>
<comment type="caution">
    <text evidence="2">The sequence shown here is derived from an EMBL/GenBank/DDBJ whole genome shotgun (WGS) entry which is preliminary data.</text>
</comment>
<evidence type="ECO:0000313" key="2">
    <source>
        <dbReference type="EMBL" id="CAG9621751.1"/>
    </source>
</evidence>
<reference evidence="2 3" key="1">
    <citation type="submission" date="2021-10" db="EMBL/GenBank/DDBJ databases">
        <authorList>
            <person name="Criscuolo A."/>
        </authorList>
    </citation>
    <scope>NUCLEOTIDE SEQUENCE [LARGE SCALE GENOMIC DNA]</scope>
    <source>
        <strain evidence="3">CIP 111883</strain>
    </source>
</reference>
<accession>A0ABN8A9B3</accession>
<organism evidence="2 3">
    <name type="scientific">Sutcliffiella rhizosphaerae</name>
    <dbReference type="NCBI Taxonomy" id="2880967"/>
    <lineage>
        <taxon>Bacteria</taxon>
        <taxon>Bacillati</taxon>
        <taxon>Bacillota</taxon>
        <taxon>Bacilli</taxon>
        <taxon>Bacillales</taxon>
        <taxon>Bacillaceae</taxon>
        <taxon>Sutcliffiella</taxon>
    </lineage>
</organism>
<keyword evidence="1" id="KW-0175">Coiled coil</keyword>
<evidence type="ECO:0000256" key="1">
    <source>
        <dbReference type="SAM" id="Coils"/>
    </source>
</evidence>
<dbReference type="EMBL" id="CAKJTJ010000013">
    <property type="protein sequence ID" value="CAG9621751.1"/>
    <property type="molecule type" value="Genomic_DNA"/>
</dbReference>
<evidence type="ECO:0000313" key="3">
    <source>
        <dbReference type="Proteomes" id="UP000789833"/>
    </source>
</evidence>
<name>A0ABN8A9B3_9BACI</name>
<proteinExistence type="predicted"/>
<protein>
    <submittedName>
        <fullName evidence="2">Uncharacterized protein</fullName>
    </submittedName>
</protein>
<dbReference type="Proteomes" id="UP000789833">
    <property type="component" value="Unassembled WGS sequence"/>
</dbReference>
<feature type="coiled-coil region" evidence="1">
    <location>
        <begin position="15"/>
        <end position="49"/>
    </location>
</feature>
<keyword evidence="3" id="KW-1185">Reference proteome</keyword>